<evidence type="ECO:0000256" key="5">
    <source>
        <dbReference type="HAMAP-Rule" id="MF_01244"/>
    </source>
</evidence>
<keyword evidence="4 5" id="KW-0057">Aromatic amino acid biosynthesis</keyword>
<dbReference type="PANTHER" id="PTHR33563:SF1">
    <property type="entry name" value="3-DEHYDROQUINATE SYNTHASE"/>
    <property type="match status" value="1"/>
</dbReference>
<dbReference type="RefSeq" id="WP_013100336.1">
    <property type="nucleotide sequence ID" value="NC_014122.1"/>
</dbReference>
<evidence type="ECO:0000256" key="2">
    <source>
        <dbReference type="ARBA" id="ARBA00023002"/>
    </source>
</evidence>
<keyword evidence="1 5" id="KW-0028">Amino-acid biosynthesis</keyword>
<dbReference type="NCBIfam" id="NF002626">
    <property type="entry name" value="PRK02290.1-4"/>
    <property type="match status" value="1"/>
</dbReference>
<reference evidence="9" key="1">
    <citation type="submission" date="2010-04" db="EMBL/GenBank/DDBJ databases">
        <title>Complete sequence of Methanocaldococcus infernus ME.</title>
        <authorList>
            <consortium name="US DOE Joint Genome Institute"/>
            <person name="Lucas S."/>
            <person name="Copeland A."/>
            <person name="Lapidus A."/>
            <person name="Cheng J.-F."/>
            <person name="Bruce D."/>
            <person name="Goodwin L."/>
            <person name="Pitluck S."/>
            <person name="Munk A.C."/>
            <person name="Detter J.C."/>
            <person name="Han C."/>
            <person name="Tapia R."/>
            <person name="Land M."/>
            <person name="Hauser L."/>
            <person name="Kyrpides N."/>
            <person name="Mikhailova N."/>
            <person name="Sieprawska-Lupa M."/>
            <person name="Whitman W.B."/>
            <person name="Woyke T."/>
        </authorList>
    </citation>
    <scope>NUCLEOTIDE SEQUENCE [LARGE SCALE GENOMIC DNA]</scope>
    <source>
        <strain evidence="9">ME</strain>
    </source>
</reference>
<evidence type="ECO:0000313" key="10">
    <source>
        <dbReference type="Proteomes" id="UP000002061"/>
    </source>
</evidence>
<dbReference type="InterPro" id="IPR002812">
    <property type="entry name" value="DHQS"/>
</dbReference>
<dbReference type="Pfam" id="PF26558">
    <property type="entry name" value="DHQS_2nd"/>
    <property type="match status" value="1"/>
</dbReference>
<dbReference type="GO" id="GO:0003856">
    <property type="term" value="F:3-dehydroquinate synthase activity"/>
    <property type="evidence" value="ECO:0007669"/>
    <property type="project" value="InterPro"/>
</dbReference>
<protein>
    <recommendedName>
        <fullName evidence="5">3-dehydroquinate synthase</fullName>
        <shortName evidence="5">DHQ synthase</shortName>
        <ecNumber evidence="5">1.4.1.24</ecNumber>
    </recommendedName>
    <alternativeName>
        <fullName evidence="5">3-dehydroquinate synthase II</fullName>
    </alternativeName>
</protein>
<dbReference type="NCBIfam" id="NF002627">
    <property type="entry name" value="PRK02290.1-5"/>
    <property type="match status" value="1"/>
</dbReference>
<dbReference type="Proteomes" id="UP000002061">
    <property type="component" value="Chromosome"/>
</dbReference>
<feature type="domain" description="3-dehydroquinate synthase C-terminal" evidence="8">
    <location>
        <begin position="188"/>
        <end position="362"/>
    </location>
</feature>
<comment type="catalytic activity">
    <reaction evidence="5">
        <text>2-amino-2,3,7-trideoxy-D-lyxo-hept-6-ulosonate + NAD(+) + H2O = 3-dehydroquinate + NH4(+) + NADH + H(+)</text>
        <dbReference type="Rhea" id="RHEA:25956"/>
        <dbReference type="ChEBI" id="CHEBI:15377"/>
        <dbReference type="ChEBI" id="CHEBI:15378"/>
        <dbReference type="ChEBI" id="CHEBI:28938"/>
        <dbReference type="ChEBI" id="CHEBI:32364"/>
        <dbReference type="ChEBI" id="CHEBI:57540"/>
        <dbReference type="ChEBI" id="CHEBI:57945"/>
        <dbReference type="ChEBI" id="CHEBI:58859"/>
        <dbReference type="EC" id="1.4.1.24"/>
    </reaction>
</comment>
<dbReference type="OrthoDB" id="10265at2157"/>
<organism evidence="9 10">
    <name type="scientific">Methanocaldococcus infernus (strain DSM 11812 / JCM 15783 / ME)</name>
    <dbReference type="NCBI Taxonomy" id="573063"/>
    <lineage>
        <taxon>Archaea</taxon>
        <taxon>Methanobacteriati</taxon>
        <taxon>Methanobacteriota</taxon>
        <taxon>Methanomada group</taxon>
        <taxon>Methanococci</taxon>
        <taxon>Methanococcales</taxon>
        <taxon>Methanocaldococcaceae</taxon>
        <taxon>Methanocaldococcus</taxon>
    </lineage>
</organism>
<dbReference type="eggNOG" id="arCOG04353">
    <property type="taxonomic scope" value="Archaea"/>
</dbReference>
<dbReference type="STRING" id="573063.Metin_0931"/>
<dbReference type="GO" id="GO:0008652">
    <property type="term" value="P:amino acid biosynthetic process"/>
    <property type="evidence" value="ECO:0007669"/>
    <property type="project" value="UniProtKB-KW"/>
</dbReference>
<evidence type="ECO:0000256" key="1">
    <source>
        <dbReference type="ARBA" id="ARBA00022605"/>
    </source>
</evidence>
<gene>
    <name evidence="5" type="primary">aroB'</name>
    <name evidence="9" type="ordered locus">Metin_0931</name>
</gene>
<evidence type="ECO:0000259" key="8">
    <source>
        <dbReference type="Pfam" id="PF26558"/>
    </source>
</evidence>
<name>D5VSN7_METIM</name>
<evidence type="ECO:0000256" key="3">
    <source>
        <dbReference type="ARBA" id="ARBA00023027"/>
    </source>
</evidence>
<dbReference type="InterPro" id="IPR030960">
    <property type="entry name" value="DHQS/DOIS_N"/>
</dbReference>
<dbReference type="HOGENOM" id="CLU_056379_0_0_2"/>
<feature type="coiled-coil region" evidence="6">
    <location>
        <begin position="161"/>
        <end position="188"/>
    </location>
</feature>
<keyword evidence="6" id="KW-0175">Coiled coil</keyword>
<evidence type="ECO:0000256" key="4">
    <source>
        <dbReference type="ARBA" id="ARBA00023141"/>
    </source>
</evidence>
<accession>D5VSN7</accession>
<dbReference type="GeneID" id="9131943"/>
<comment type="function">
    <text evidence="5">Catalyzes the oxidative deamination and cyclization of 2-amino-3,7-dideoxy-D-threo-hept-6-ulosonic acid (ADH) to yield 3-dehydroquinate (DHQ), which is fed into the canonical shikimic pathway of aromatic amino acid biosynthesis.</text>
</comment>
<dbReference type="NCBIfam" id="NF002624">
    <property type="entry name" value="PRK02290.1-2"/>
    <property type="match status" value="1"/>
</dbReference>
<dbReference type="EC" id="1.4.1.24" evidence="5"/>
<dbReference type="GO" id="GO:0051287">
    <property type="term" value="F:NAD binding"/>
    <property type="evidence" value="ECO:0007669"/>
    <property type="project" value="UniProtKB-UniRule"/>
</dbReference>
<dbReference type="Pfam" id="PF01959">
    <property type="entry name" value="DHQS"/>
    <property type="match status" value="1"/>
</dbReference>
<evidence type="ECO:0000256" key="6">
    <source>
        <dbReference type="SAM" id="Coils"/>
    </source>
</evidence>
<dbReference type="GO" id="GO:0009073">
    <property type="term" value="P:aromatic amino acid family biosynthetic process"/>
    <property type="evidence" value="ECO:0007669"/>
    <property type="project" value="UniProtKB-UniRule"/>
</dbReference>
<dbReference type="GO" id="GO:0102042">
    <property type="term" value="F:dehydroquinate synthase activity"/>
    <property type="evidence" value="ECO:0007669"/>
    <property type="project" value="UniProtKB-EC"/>
</dbReference>
<keyword evidence="2 5" id="KW-0560">Oxidoreductase</keyword>
<dbReference type="PANTHER" id="PTHR33563">
    <property type="match status" value="1"/>
</dbReference>
<dbReference type="HAMAP" id="MF_01244">
    <property type="entry name" value="Arch_DHQ_synthase"/>
    <property type="match status" value="1"/>
</dbReference>
<keyword evidence="3 5" id="KW-0520">NAD</keyword>
<dbReference type="PIRSF" id="PIRSF006655">
    <property type="entry name" value="DHQ_synth"/>
    <property type="match status" value="1"/>
</dbReference>
<evidence type="ECO:0000259" key="7">
    <source>
        <dbReference type="Pfam" id="PF01959"/>
    </source>
</evidence>
<dbReference type="KEGG" id="mif:Metin_0931"/>
<comment type="similarity">
    <text evidence="5">Belongs to the archaeal-type DHQ synthase family.</text>
</comment>
<sequence>MKFGWVCAADRDSWEDRKEIVKMALESSIPVVVVRPEDIEKVRELGNIKVASHSLDADIVLISKNDDIEFLKEAKEKGKETAIYIPIESKEDEEFASEVARFGFVDYIVIEGRDWTIIPLENLIADLFNRDVKIVASVKDLKEAKTSYEILEKGTDGVLLNPEKLEDVKELSKLIEELNKEKVKLDTAVITKVEPIGSGDRVCIDTCSLMKIGEGMLVGSYSRGLFLVHSETVENPYVDTRPFRVNAGPVHAYILCPGNKTKYLSDLKAGDKVLIVDKDGNAREAIVGRVKIEKRPLILIEAEYKGDKIRTILQNAETIRLVGEDGKPISVVELKPGDKVLIKYDEYARHFGMAIKESIIEK</sequence>
<dbReference type="EMBL" id="CP002009">
    <property type="protein sequence ID" value="ADG13590.1"/>
    <property type="molecule type" value="Genomic_DNA"/>
</dbReference>
<proteinExistence type="inferred from homology"/>
<dbReference type="AlphaFoldDB" id="D5VSN7"/>
<evidence type="ECO:0000313" key="9">
    <source>
        <dbReference type="EMBL" id="ADG13590.1"/>
    </source>
</evidence>
<dbReference type="InterPro" id="IPR056179">
    <property type="entry name" value="DHQS_C"/>
</dbReference>
<feature type="domain" description="3-dehydroquinate synthase N-terminal" evidence="7">
    <location>
        <begin position="1"/>
        <end position="174"/>
    </location>
</feature>
<keyword evidence="10" id="KW-1185">Reference proteome</keyword>